<dbReference type="Proteomes" id="UP000677126">
    <property type="component" value="Chromosome"/>
</dbReference>
<dbReference type="RefSeq" id="WP_213501490.1">
    <property type="nucleotide sequence ID" value="NZ_CP054856.1"/>
</dbReference>
<reference evidence="1 2" key="1">
    <citation type="journal article" date="2021" name="Int. J. Syst. Evol. Microbiol.">
        <title>Novosphingobium decolorationis sp. nov., an aniline blue-decolourizing bacterium isolated from East Pacific sediment.</title>
        <authorList>
            <person name="Chen X."/>
            <person name="Dong B."/>
            <person name="Chen T."/>
            <person name="Ren N."/>
            <person name="Wang J."/>
            <person name="Xu Y."/>
            <person name="Yang J."/>
            <person name="Zhu S."/>
            <person name="Chen J."/>
        </authorList>
    </citation>
    <scope>NUCLEOTIDE SEQUENCE [LARGE SCALE GENOMIC DNA]</scope>
    <source>
        <strain evidence="1 2">502str22</strain>
    </source>
</reference>
<evidence type="ECO:0000313" key="1">
    <source>
        <dbReference type="EMBL" id="QVM82385.1"/>
    </source>
</evidence>
<proteinExistence type="predicted"/>
<keyword evidence="2" id="KW-1185">Reference proteome</keyword>
<organism evidence="1 2">
    <name type="scientific">Novosphingobium decolorationis</name>
    <dbReference type="NCBI Taxonomy" id="2698673"/>
    <lineage>
        <taxon>Bacteria</taxon>
        <taxon>Pseudomonadati</taxon>
        <taxon>Pseudomonadota</taxon>
        <taxon>Alphaproteobacteria</taxon>
        <taxon>Sphingomonadales</taxon>
        <taxon>Sphingomonadaceae</taxon>
        <taxon>Novosphingobium</taxon>
    </lineage>
</organism>
<protein>
    <recommendedName>
        <fullName evidence="3">Transposase</fullName>
    </recommendedName>
</protein>
<gene>
    <name evidence="1" type="ORF">HT578_00545</name>
</gene>
<name>A0ABX8E2D3_9SPHN</name>
<evidence type="ECO:0008006" key="3">
    <source>
        <dbReference type="Google" id="ProtNLM"/>
    </source>
</evidence>
<accession>A0ABX8E2D3</accession>
<evidence type="ECO:0000313" key="2">
    <source>
        <dbReference type="Proteomes" id="UP000677126"/>
    </source>
</evidence>
<sequence length="159" mass="17893">MFGAAKSSDEPTVDERTLHAKIGGLTLANDLLGKVRPEGNWRQGRSVAERKAMIDRLHTLPVKRQAKEMGISRGSAYCLPRLVSPEDLAFMRHMDVSHRVLPFAGSRMLRDLQRQEGIKMGRWHVAIKQKNPTFSPCRSSRPPLDGRGSLEWRLAALLL</sequence>
<dbReference type="EMBL" id="CP054856">
    <property type="protein sequence ID" value="QVM82385.1"/>
    <property type="molecule type" value="Genomic_DNA"/>
</dbReference>